<dbReference type="Pfam" id="PF00535">
    <property type="entry name" value="Glycos_transf_2"/>
    <property type="match status" value="1"/>
</dbReference>
<dbReference type="PANTHER" id="PTHR43630:SF2">
    <property type="entry name" value="GLYCOSYLTRANSFERASE"/>
    <property type="match status" value="1"/>
</dbReference>
<evidence type="ECO:0000256" key="1">
    <source>
        <dbReference type="ARBA" id="ARBA00038494"/>
    </source>
</evidence>
<keyword evidence="4" id="KW-1185">Reference proteome</keyword>
<dbReference type="Gene3D" id="3.90.550.10">
    <property type="entry name" value="Spore Coat Polysaccharide Biosynthesis Protein SpsA, Chain A"/>
    <property type="match status" value="1"/>
</dbReference>
<gene>
    <name evidence="3" type="ORF">ACFQ1M_03720</name>
</gene>
<name>A0ABW3CXG0_9FLAO</name>
<dbReference type="InterPro" id="IPR001173">
    <property type="entry name" value="Glyco_trans_2-like"/>
</dbReference>
<protein>
    <submittedName>
        <fullName evidence="3">Glycosyltransferase family 2 protein</fullName>
        <ecNumber evidence="3">2.4.-.-</ecNumber>
    </submittedName>
</protein>
<dbReference type="Proteomes" id="UP001596978">
    <property type="component" value="Unassembled WGS sequence"/>
</dbReference>
<dbReference type="PANTHER" id="PTHR43630">
    <property type="entry name" value="POLY-BETA-1,6-N-ACETYL-D-GLUCOSAMINE SYNTHASE"/>
    <property type="match status" value="1"/>
</dbReference>
<dbReference type="CDD" id="cd02511">
    <property type="entry name" value="Beta4Glucosyltransferase"/>
    <property type="match status" value="1"/>
</dbReference>
<reference evidence="4" key="1">
    <citation type="journal article" date="2019" name="Int. J. Syst. Evol. Microbiol.">
        <title>The Global Catalogue of Microorganisms (GCM) 10K type strain sequencing project: providing services to taxonomists for standard genome sequencing and annotation.</title>
        <authorList>
            <consortium name="The Broad Institute Genomics Platform"/>
            <consortium name="The Broad Institute Genome Sequencing Center for Infectious Disease"/>
            <person name="Wu L."/>
            <person name="Ma J."/>
        </authorList>
    </citation>
    <scope>NUCLEOTIDE SEQUENCE [LARGE SCALE GENOMIC DNA]</scope>
    <source>
        <strain evidence="4">CCUG 62952</strain>
    </source>
</reference>
<accession>A0ABW3CXG0</accession>
<sequence length="256" mass="30573">MQKLSALVITYNEEENIRRCLDSIAFADEIIIVDSYSTDTTLNILKDEYPQVKVFQHKFEDFTKQKTYTLSLANNDWVLFLDADEEVTVALREEIYATLKDDQKPHVAYWFYRQFMFNDKKLRFSGWQTDKNVRLFRKSKCQFEGDRIVHEQLQIDGSLGKFKNKLIHYSYSDYEDYKRKMIKYGQLRAQEEFRKGKKSNLFLKIFRPTWKFFNHYIIRLGILDGKKGIIISHLNALGVHSRYVTLAKLWKENKAT</sequence>
<keyword evidence="3" id="KW-0328">Glycosyltransferase</keyword>
<evidence type="ECO:0000313" key="4">
    <source>
        <dbReference type="Proteomes" id="UP001596978"/>
    </source>
</evidence>
<comment type="similarity">
    <text evidence="1">Belongs to the glycosyltransferase 2 family. WaaE/KdtX subfamily.</text>
</comment>
<proteinExistence type="inferred from homology"/>
<keyword evidence="3" id="KW-0808">Transferase</keyword>
<comment type="caution">
    <text evidence="3">The sequence shown here is derived from an EMBL/GenBank/DDBJ whole genome shotgun (WGS) entry which is preliminary data.</text>
</comment>
<dbReference type="EC" id="2.4.-.-" evidence="3"/>
<dbReference type="SUPFAM" id="SSF53448">
    <property type="entry name" value="Nucleotide-diphospho-sugar transferases"/>
    <property type="match status" value="1"/>
</dbReference>
<dbReference type="InterPro" id="IPR029044">
    <property type="entry name" value="Nucleotide-diphossugar_trans"/>
</dbReference>
<organism evidence="3 4">
    <name type="scientific">Sungkyunkwania multivorans</name>
    <dbReference type="NCBI Taxonomy" id="1173618"/>
    <lineage>
        <taxon>Bacteria</taxon>
        <taxon>Pseudomonadati</taxon>
        <taxon>Bacteroidota</taxon>
        <taxon>Flavobacteriia</taxon>
        <taxon>Flavobacteriales</taxon>
        <taxon>Flavobacteriaceae</taxon>
        <taxon>Sungkyunkwania</taxon>
    </lineage>
</organism>
<dbReference type="GO" id="GO:0016757">
    <property type="term" value="F:glycosyltransferase activity"/>
    <property type="evidence" value="ECO:0007669"/>
    <property type="project" value="UniProtKB-KW"/>
</dbReference>
<dbReference type="RefSeq" id="WP_386404064.1">
    <property type="nucleotide sequence ID" value="NZ_JBHTJH010000004.1"/>
</dbReference>
<evidence type="ECO:0000313" key="3">
    <source>
        <dbReference type="EMBL" id="MFD0861303.1"/>
    </source>
</evidence>
<evidence type="ECO:0000259" key="2">
    <source>
        <dbReference type="Pfam" id="PF00535"/>
    </source>
</evidence>
<feature type="domain" description="Glycosyltransferase 2-like" evidence="2">
    <location>
        <begin position="5"/>
        <end position="128"/>
    </location>
</feature>
<dbReference type="EMBL" id="JBHTJH010000004">
    <property type="protein sequence ID" value="MFD0861303.1"/>
    <property type="molecule type" value="Genomic_DNA"/>
</dbReference>